<evidence type="ECO:0000259" key="4">
    <source>
        <dbReference type="PROSITE" id="PS51819"/>
    </source>
</evidence>
<dbReference type="SUPFAM" id="SSF54593">
    <property type="entry name" value="Glyoxalase/Bleomycin resistance protein/Dihydroxybiphenyl dioxygenase"/>
    <property type="match status" value="1"/>
</dbReference>
<proteinExistence type="inferred from homology"/>
<accession>A0ABY6B639</accession>
<dbReference type="PROSITE" id="PS51819">
    <property type="entry name" value="VOC"/>
    <property type="match status" value="1"/>
</dbReference>
<dbReference type="EMBL" id="CP104562">
    <property type="protein sequence ID" value="UXH78695.1"/>
    <property type="molecule type" value="Genomic_DNA"/>
</dbReference>
<evidence type="ECO:0000313" key="5">
    <source>
        <dbReference type="EMBL" id="UXH78695.1"/>
    </source>
</evidence>
<gene>
    <name evidence="5" type="ORF">N4261_01775</name>
</gene>
<dbReference type="InterPro" id="IPR029068">
    <property type="entry name" value="Glyas_Bleomycin-R_OHBP_Dase"/>
</dbReference>
<keyword evidence="6" id="KW-1185">Reference proteome</keyword>
<evidence type="ECO:0000256" key="2">
    <source>
        <dbReference type="ARBA" id="ARBA00021572"/>
    </source>
</evidence>
<comment type="similarity">
    <text evidence="1">Belongs to the bleomycin resistance protein family.</text>
</comment>
<dbReference type="Gene3D" id="3.10.180.10">
    <property type="entry name" value="2,3-Dihydroxybiphenyl 1,2-Dioxygenase, domain 1"/>
    <property type="match status" value="1"/>
</dbReference>
<dbReference type="RefSeq" id="WP_261758526.1">
    <property type="nucleotide sequence ID" value="NZ_CP104562.2"/>
</dbReference>
<organism evidence="5 6">
    <name type="scientific">Roseateles amylovorans</name>
    <dbReference type="NCBI Taxonomy" id="2978473"/>
    <lineage>
        <taxon>Bacteria</taxon>
        <taxon>Pseudomonadati</taxon>
        <taxon>Pseudomonadota</taxon>
        <taxon>Betaproteobacteria</taxon>
        <taxon>Burkholderiales</taxon>
        <taxon>Sphaerotilaceae</taxon>
        <taxon>Roseateles</taxon>
    </lineage>
</organism>
<reference evidence="5" key="1">
    <citation type="submission" date="2022-10" db="EMBL/GenBank/DDBJ databases">
        <title>Characterization and whole genome sequencing of a new Roseateles species, isolated from fresh water.</title>
        <authorList>
            <person name="Guliayeva D.Y."/>
            <person name="Akhremchuk A.E."/>
            <person name="Sikolenko M.A."/>
            <person name="Valentovich L.N."/>
            <person name="Sidarenka A.V."/>
        </authorList>
    </citation>
    <scope>NUCLEOTIDE SEQUENCE</scope>
    <source>
        <strain evidence="5">BIM B-1768</strain>
    </source>
</reference>
<dbReference type="Proteomes" id="UP001064933">
    <property type="component" value="Chromosome"/>
</dbReference>
<dbReference type="CDD" id="cd08349">
    <property type="entry name" value="BLMA_like"/>
    <property type="match status" value="1"/>
</dbReference>
<evidence type="ECO:0000256" key="1">
    <source>
        <dbReference type="ARBA" id="ARBA00011051"/>
    </source>
</evidence>
<keyword evidence="3" id="KW-0046">Antibiotic resistance</keyword>
<name>A0ABY6B639_9BURK</name>
<feature type="domain" description="VOC" evidence="4">
    <location>
        <begin position="4"/>
        <end position="121"/>
    </location>
</feature>
<protein>
    <recommendedName>
        <fullName evidence="2">Bleomycin resistance protein</fullName>
    </recommendedName>
</protein>
<sequence length="128" mass="14705">MAFEVEQTIPILRIFDVAKAREFYLDYLGCTVDWEHRFDDGMPLYLQVSRGTMCLHLTEHHGDATPGSAVLLQVRDVDALHAELQAKNYRFLNPSVEIAPWNAKLLTLLDPFGNRLRFNESLDDPDED</sequence>
<dbReference type="InterPro" id="IPR037523">
    <property type="entry name" value="VOC_core"/>
</dbReference>
<dbReference type="Pfam" id="PF19581">
    <property type="entry name" value="Glyoxalase_7"/>
    <property type="match status" value="1"/>
</dbReference>
<evidence type="ECO:0000313" key="6">
    <source>
        <dbReference type="Proteomes" id="UP001064933"/>
    </source>
</evidence>
<evidence type="ECO:0000256" key="3">
    <source>
        <dbReference type="ARBA" id="ARBA00023251"/>
    </source>
</evidence>
<dbReference type="InterPro" id="IPR000335">
    <property type="entry name" value="Bleomycin-R"/>
</dbReference>